<evidence type="ECO:0000256" key="1">
    <source>
        <dbReference type="SAM" id="MobiDB-lite"/>
    </source>
</evidence>
<gene>
    <name evidence="2" type="ORF">ElyMa_002104200</name>
</gene>
<accession>A0AAV4FG41</accession>
<sequence length="96" mass="11378">MLMCHVVWYEEDDDDDIDNGDGDADGLDKYGDDDDDGISDIEKKRRMSMTMIWLCFKRISKLQVFVRNWRRGCLSCRSEVPVFLHVFHTIRRMKVS</sequence>
<keyword evidence="3" id="KW-1185">Reference proteome</keyword>
<proteinExistence type="predicted"/>
<feature type="region of interest" description="Disordered" evidence="1">
    <location>
        <begin position="12"/>
        <end position="31"/>
    </location>
</feature>
<evidence type="ECO:0000313" key="2">
    <source>
        <dbReference type="EMBL" id="GFR71904.1"/>
    </source>
</evidence>
<dbReference type="AlphaFoldDB" id="A0AAV4FG41"/>
<organism evidence="2 3">
    <name type="scientific">Elysia marginata</name>
    <dbReference type="NCBI Taxonomy" id="1093978"/>
    <lineage>
        <taxon>Eukaryota</taxon>
        <taxon>Metazoa</taxon>
        <taxon>Spiralia</taxon>
        <taxon>Lophotrochozoa</taxon>
        <taxon>Mollusca</taxon>
        <taxon>Gastropoda</taxon>
        <taxon>Heterobranchia</taxon>
        <taxon>Euthyneura</taxon>
        <taxon>Panpulmonata</taxon>
        <taxon>Sacoglossa</taxon>
        <taxon>Placobranchoidea</taxon>
        <taxon>Plakobranchidae</taxon>
        <taxon>Elysia</taxon>
    </lineage>
</organism>
<dbReference type="EMBL" id="BMAT01004324">
    <property type="protein sequence ID" value="GFR71904.1"/>
    <property type="molecule type" value="Genomic_DNA"/>
</dbReference>
<dbReference type="Proteomes" id="UP000762676">
    <property type="component" value="Unassembled WGS sequence"/>
</dbReference>
<reference evidence="2 3" key="1">
    <citation type="journal article" date="2021" name="Elife">
        <title>Chloroplast acquisition without the gene transfer in kleptoplastic sea slugs, Plakobranchus ocellatus.</title>
        <authorList>
            <person name="Maeda T."/>
            <person name="Takahashi S."/>
            <person name="Yoshida T."/>
            <person name="Shimamura S."/>
            <person name="Takaki Y."/>
            <person name="Nagai Y."/>
            <person name="Toyoda A."/>
            <person name="Suzuki Y."/>
            <person name="Arimoto A."/>
            <person name="Ishii H."/>
            <person name="Satoh N."/>
            <person name="Nishiyama T."/>
            <person name="Hasebe M."/>
            <person name="Maruyama T."/>
            <person name="Minagawa J."/>
            <person name="Obokata J."/>
            <person name="Shigenobu S."/>
        </authorList>
    </citation>
    <scope>NUCLEOTIDE SEQUENCE [LARGE SCALE GENOMIC DNA]</scope>
</reference>
<protein>
    <submittedName>
        <fullName evidence="2">Uncharacterized protein</fullName>
    </submittedName>
</protein>
<comment type="caution">
    <text evidence="2">The sequence shown here is derived from an EMBL/GenBank/DDBJ whole genome shotgun (WGS) entry which is preliminary data.</text>
</comment>
<evidence type="ECO:0000313" key="3">
    <source>
        <dbReference type="Proteomes" id="UP000762676"/>
    </source>
</evidence>
<name>A0AAV4FG41_9GAST</name>